<dbReference type="AlphaFoldDB" id="A0A3N2E1F6"/>
<keyword evidence="2" id="KW-1185">Reference proteome</keyword>
<dbReference type="Proteomes" id="UP000275394">
    <property type="component" value="Unassembled WGS sequence"/>
</dbReference>
<dbReference type="RefSeq" id="WP_148059338.1">
    <property type="nucleotide sequence ID" value="NZ_RKHR01000003.1"/>
</dbReference>
<reference evidence="1 2" key="1">
    <citation type="submission" date="2018-11" db="EMBL/GenBank/DDBJ databases">
        <title>Genomic Encyclopedia of Type Strains, Phase IV (KMG-IV): sequencing the most valuable type-strain genomes for metagenomic binning, comparative biology and taxonomic classification.</title>
        <authorList>
            <person name="Goeker M."/>
        </authorList>
    </citation>
    <scope>NUCLEOTIDE SEQUENCE [LARGE SCALE GENOMIC DNA]</scope>
    <source>
        <strain evidence="1 2">DSM 100316</strain>
    </source>
</reference>
<accession>A0A3N2E1F6</accession>
<proteinExistence type="predicted"/>
<evidence type="ECO:0000313" key="2">
    <source>
        <dbReference type="Proteomes" id="UP000275394"/>
    </source>
</evidence>
<name>A0A3N2E1F6_9GAMM</name>
<evidence type="ECO:0000313" key="1">
    <source>
        <dbReference type="EMBL" id="ROS05762.1"/>
    </source>
</evidence>
<comment type="caution">
    <text evidence="1">The sequence shown here is derived from an EMBL/GenBank/DDBJ whole genome shotgun (WGS) entry which is preliminary data.</text>
</comment>
<sequence length="68" mass="7600">MYNGWETHLVKTAIKKRLEEVRSELVNTPLSSMHKIMELKAEIEKNEIMLDKLNAAAGLGSTPADSCN</sequence>
<dbReference type="EMBL" id="RKHR01000003">
    <property type="protein sequence ID" value="ROS05762.1"/>
    <property type="molecule type" value="Genomic_DNA"/>
</dbReference>
<gene>
    <name evidence="1" type="ORF">EDC56_1314</name>
</gene>
<organism evidence="1 2">
    <name type="scientific">Sinobacterium caligoides</name>
    <dbReference type="NCBI Taxonomy" id="933926"/>
    <lineage>
        <taxon>Bacteria</taxon>
        <taxon>Pseudomonadati</taxon>
        <taxon>Pseudomonadota</taxon>
        <taxon>Gammaproteobacteria</taxon>
        <taxon>Cellvibrionales</taxon>
        <taxon>Spongiibacteraceae</taxon>
        <taxon>Sinobacterium</taxon>
    </lineage>
</organism>
<protein>
    <submittedName>
        <fullName evidence="1">Uncharacterized protein</fullName>
    </submittedName>
</protein>